<feature type="transmembrane region" description="Helical" evidence="1">
    <location>
        <begin position="43"/>
        <end position="62"/>
    </location>
</feature>
<dbReference type="Proteomes" id="UP001230426">
    <property type="component" value="Unassembled WGS sequence"/>
</dbReference>
<organism evidence="2 3">
    <name type="scientific">Streptosporangium brasiliense</name>
    <dbReference type="NCBI Taxonomy" id="47480"/>
    <lineage>
        <taxon>Bacteria</taxon>
        <taxon>Bacillati</taxon>
        <taxon>Actinomycetota</taxon>
        <taxon>Actinomycetes</taxon>
        <taxon>Streptosporangiales</taxon>
        <taxon>Streptosporangiaceae</taxon>
        <taxon>Streptosporangium</taxon>
    </lineage>
</organism>
<gene>
    <name evidence="2" type="ORF">J2S55_009149</name>
</gene>
<evidence type="ECO:0000313" key="2">
    <source>
        <dbReference type="EMBL" id="MDP9869883.1"/>
    </source>
</evidence>
<proteinExistence type="predicted"/>
<comment type="caution">
    <text evidence="2">The sequence shown here is derived from an EMBL/GenBank/DDBJ whole genome shotgun (WGS) entry which is preliminary data.</text>
</comment>
<evidence type="ECO:0000313" key="3">
    <source>
        <dbReference type="Proteomes" id="UP001230426"/>
    </source>
</evidence>
<keyword evidence="1" id="KW-0472">Membrane</keyword>
<name>A0ABT9RKQ1_9ACTN</name>
<sequence length="67" mass="7570">MNASALSWVNMHKATHPDREWAASPVPVGYTEMFQRWELFHTLRALTALAAFVLFVTVAIVARPSTR</sequence>
<keyword evidence="1" id="KW-0812">Transmembrane</keyword>
<dbReference type="EMBL" id="JAUSRB010000002">
    <property type="protein sequence ID" value="MDP9869883.1"/>
    <property type="molecule type" value="Genomic_DNA"/>
</dbReference>
<dbReference type="RefSeq" id="WP_306874329.1">
    <property type="nucleotide sequence ID" value="NZ_JAUSRB010000002.1"/>
</dbReference>
<evidence type="ECO:0000256" key="1">
    <source>
        <dbReference type="SAM" id="Phobius"/>
    </source>
</evidence>
<protein>
    <submittedName>
        <fullName evidence="2">Uncharacterized protein</fullName>
    </submittedName>
</protein>
<accession>A0ABT9RKQ1</accession>
<keyword evidence="3" id="KW-1185">Reference proteome</keyword>
<reference evidence="2 3" key="1">
    <citation type="submission" date="2023-07" db="EMBL/GenBank/DDBJ databases">
        <title>Sequencing the genomes of 1000 actinobacteria strains.</title>
        <authorList>
            <person name="Klenk H.-P."/>
        </authorList>
    </citation>
    <scope>NUCLEOTIDE SEQUENCE [LARGE SCALE GENOMIC DNA]</scope>
    <source>
        <strain evidence="2 3">DSM 44109</strain>
    </source>
</reference>
<keyword evidence="1" id="KW-1133">Transmembrane helix</keyword>